<evidence type="ECO:0000313" key="3">
    <source>
        <dbReference type="EMBL" id="KAG2465515.1"/>
    </source>
</evidence>
<dbReference type="GO" id="GO:0016020">
    <property type="term" value="C:membrane"/>
    <property type="evidence" value="ECO:0007669"/>
    <property type="project" value="InterPro"/>
</dbReference>
<name>A0A8X7XAI8_POLSE</name>
<sequence>MKWPLRQHFDHVFWLLQPIGLDVRPLASLGFGLWAWVYSQTARVNSAAFLLPLRAQQLLQGSCTFEGSTCGYSSDPAHLKWSLNTEGHYITADSTKEVTEKRAVLISPILEFLDWSCVRIVYQISGSGSLQMYIRPEGESFDYRLWSSQGTSDSWLIATVDIKNTLNRYKIIFEGTPGEDLSHSVAIFEIRFVQGYCIECNFEEHHICGYTNFRNPNVNWYVGGYISRDPLSSLLDDHTMSNQRGHYMYVDSIYVKNFQEVAQLASPMTMFPIAGCLSFFYHRNQGKGNIFSVFTRDVFGHYEEIWRPEKQETSPWNRVKVDIKTHHPLQVVFEVAFSSAKGGSVAVDDISFSPDFCNTDTEPFFDPSVGNCDFEEDFCRYYQESSEGSMWRRVSIKPNIYRIGDHTKGSGSFLLANTRYSSRPGYVARLYGPFLQENVKYCLKFFYALYGFIKTENTLIVYIYDENSVALEKVWNVPESSRGSWIQVEISFHKPMPTKVVFVSICRNFWDCGLVALDDITVTHGDCHITAGIHHSPAGECNFDKNECEYIQDEKDKGQWIRKRGQTPTSYTGPKGDHTTGVGYYMYIEASHMFPGHNTRLLSSNLRGFLHQQCLTFFYSMYGSGTGMLSVYLKKNGDKREILLWRRRGEQSISWLKGSVEYACEQNHQIVFEAIRGISIRSDIAIDDIVMKKGPCKGWFTSTIIKNLHV</sequence>
<dbReference type="InterPro" id="IPR013320">
    <property type="entry name" value="ConA-like_dom_sf"/>
</dbReference>
<dbReference type="SUPFAM" id="SSF49899">
    <property type="entry name" value="Concanavalin A-like lectins/glucanases"/>
    <property type="match status" value="4"/>
</dbReference>
<keyword evidence="1" id="KW-0677">Repeat</keyword>
<evidence type="ECO:0000313" key="4">
    <source>
        <dbReference type="Proteomes" id="UP000886611"/>
    </source>
</evidence>
<reference evidence="3 4" key="1">
    <citation type="journal article" date="2021" name="Cell">
        <title>Tracing the genetic footprints of vertebrate landing in non-teleost ray-finned fishes.</title>
        <authorList>
            <person name="Bi X."/>
            <person name="Wang K."/>
            <person name="Yang L."/>
            <person name="Pan H."/>
            <person name="Jiang H."/>
            <person name="Wei Q."/>
            <person name="Fang M."/>
            <person name="Yu H."/>
            <person name="Zhu C."/>
            <person name="Cai Y."/>
            <person name="He Y."/>
            <person name="Gan X."/>
            <person name="Zeng H."/>
            <person name="Yu D."/>
            <person name="Zhu Y."/>
            <person name="Jiang H."/>
            <person name="Qiu Q."/>
            <person name="Yang H."/>
            <person name="Zhang Y.E."/>
            <person name="Wang W."/>
            <person name="Zhu M."/>
            <person name="He S."/>
            <person name="Zhang G."/>
        </authorList>
    </citation>
    <scope>NUCLEOTIDE SEQUENCE [LARGE SCALE GENOMIC DNA]</scope>
    <source>
        <strain evidence="3">Bchr_013</strain>
    </source>
</reference>
<dbReference type="PANTHER" id="PTHR23282:SF101">
    <property type="entry name" value="MAM DOMAIN-CONTAINING PROTEIN"/>
    <property type="match status" value="1"/>
</dbReference>
<accession>A0A8X7XAI8</accession>
<evidence type="ECO:0000259" key="2">
    <source>
        <dbReference type="PROSITE" id="PS50060"/>
    </source>
</evidence>
<dbReference type="AlphaFoldDB" id="A0A8X7XAI8"/>
<dbReference type="Gene3D" id="2.60.120.200">
    <property type="match status" value="4"/>
</dbReference>
<feature type="domain" description="MAM" evidence="2">
    <location>
        <begin position="539"/>
        <end position="698"/>
    </location>
</feature>
<dbReference type="EMBL" id="JAATIS010001721">
    <property type="protein sequence ID" value="KAG2465515.1"/>
    <property type="molecule type" value="Genomic_DNA"/>
</dbReference>
<evidence type="ECO:0000256" key="1">
    <source>
        <dbReference type="ARBA" id="ARBA00022737"/>
    </source>
</evidence>
<dbReference type="PRINTS" id="PR00020">
    <property type="entry name" value="MAMDOMAIN"/>
</dbReference>
<dbReference type="PANTHER" id="PTHR23282">
    <property type="entry name" value="APICAL ENDOSOMAL GLYCOPROTEIN PRECURSOR"/>
    <property type="match status" value="1"/>
</dbReference>
<dbReference type="FunFam" id="2.60.120.200:FF:000128">
    <property type="entry name" value="enteropeptidase isoform X2"/>
    <property type="match status" value="1"/>
</dbReference>
<feature type="non-terminal residue" evidence="3">
    <location>
        <position position="710"/>
    </location>
</feature>
<keyword evidence="4" id="KW-1185">Reference proteome</keyword>
<dbReference type="InterPro" id="IPR051560">
    <property type="entry name" value="MAM_domain-containing"/>
</dbReference>
<dbReference type="Pfam" id="PF00629">
    <property type="entry name" value="MAM"/>
    <property type="match status" value="4"/>
</dbReference>
<comment type="caution">
    <text evidence="3">The sequence shown here is derived from an EMBL/GenBank/DDBJ whole genome shotgun (WGS) entry which is preliminary data.</text>
</comment>
<feature type="domain" description="MAM" evidence="2">
    <location>
        <begin position="370"/>
        <end position="529"/>
    </location>
</feature>
<feature type="domain" description="MAM" evidence="2">
    <location>
        <begin position="61"/>
        <end position="199"/>
    </location>
</feature>
<dbReference type="SMART" id="SM00137">
    <property type="entry name" value="MAM"/>
    <property type="match status" value="4"/>
</dbReference>
<gene>
    <name evidence="3" type="primary">Mamdc2</name>
    <name evidence="3" type="ORF">GTO96_0016428</name>
</gene>
<dbReference type="Proteomes" id="UP000886611">
    <property type="component" value="Unassembled WGS sequence"/>
</dbReference>
<proteinExistence type="predicted"/>
<dbReference type="PROSITE" id="PS50060">
    <property type="entry name" value="MAM_2"/>
    <property type="match status" value="4"/>
</dbReference>
<feature type="non-terminal residue" evidence="3">
    <location>
        <position position="1"/>
    </location>
</feature>
<organism evidence="3 4">
    <name type="scientific">Polypterus senegalus</name>
    <name type="common">Senegal bichir</name>
    <dbReference type="NCBI Taxonomy" id="55291"/>
    <lineage>
        <taxon>Eukaryota</taxon>
        <taxon>Metazoa</taxon>
        <taxon>Chordata</taxon>
        <taxon>Craniata</taxon>
        <taxon>Vertebrata</taxon>
        <taxon>Euteleostomi</taxon>
        <taxon>Actinopterygii</taxon>
        <taxon>Polypteriformes</taxon>
        <taxon>Polypteridae</taxon>
        <taxon>Polypterus</taxon>
    </lineage>
</organism>
<protein>
    <submittedName>
        <fullName evidence="3">MAMC2 protein</fullName>
    </submittedName>
</protein>
<feature type="domain" description="MAM" evidence="2">
    <location>
        <begin position="198"/>
        <end position="359"/>
    </location>
</feature>
<dbReference type="CDD" id="cd06263">
    <property type="entry name" value="MAM"/>
    <property type="match status" value="3"/>
</dbReference>
<dbReference type="PROSITE" id="PS00740">
    <property type="entry name" value="MAM_1"/>
    <property type="match status" value="2"/>
</dbReference>
<dbReference type="InterPro" id="IPR000998">
    <property type="entry name" value="MAM_dom"/>
</dbReference>